<dbReference type="PANTHER" id="PTHR22629:SF0">
    <property type="entry name" value="ACTIN-RELATED PROTEIN 2_3 COMPLEX SUBUNIT 4"/>
    <property type="match status" value="1"/>
</dbReference>
<keyword evidence="7" id="KW-1185">Reference proteome</keyword>
<gene>
    <name evidence="6" type="ORF">CLIM01_10796</name>
</gene>
<comment type="subcellular location">
    <subcellularLocation>
        <location evidence="1">Cytoplasm</location>
        <location evidence="1">Cytoskeleton</location>
    </subcellularLocation>
</comment>
<dbReference type="InterPro" id="IPR034666">
    <property type="entry name" value="ARPC2/4"/>
</dbReference>
<evidence type="ECO:0000256" key="2">
    <source>
        <dbReference type="ARBA" id="ARBA00005919"/>
    </source>
</evidence>
<keyword evidence="4" id="KW-0009">Actin-binding</keyword>
<evidence type="ECO:0000256" key="4">
    <source>
        <dbReference type="ARBA" id="ARBA00023203"/>
    </source>
</evidence>
<evidence type="ECO:0000256" key="3">
    <source>
        <dbReference type="ARBA" id="ARBA00022490"/>
    </source>
</evidence>
<keyword evidence="5" id="KW-0206">Cytoskeleton</keyword>
<comment type="similarity">
    <text evidence="2">Belongs to the ARPC4 family.</text>
</comment>
<sequence length="305" mass="34440">MSQSLRPYLQAVRSSLTSALTLSNFASQTAERHNVPEIEAQTSPEVLLTPLTIARNENERVLIEPSINSVRISIKIKQADEIEHILVHKFTRFLTQRAESFFILRRKPIKGYDISFLITNFHTEEMLKHKLVDFIIQFMEEVDKEISEMKLFVCPLTVDPSAMAVSDSTQLNARARFVAESFLTPVSHTRYCSVNRTQLMPPLVRLKYPITSVANARSSASNLHGQNRVVGTRISHHVEVMDQNHELELDVGSSAPGKPGSTMVPTLILVRKSGAEWERRHGASILINNYSYEHNSLSQSSVAYQ</sequence>
<dbReference type="PANTHER" id="PTHR22629">
    <property type="entry name" value="ARP2/3 COMPLEX 20 KD SUBUNIT"/>
    <property type="match status" value="1"/>
</dbReference>
<evidence type="ECO:0000313" key="7">
    <source>
        <dbReference type="Proteomes" id="UP001169217"/>
    </source>
</evidence>
<dbReference type="Proteomes" id="UP001169217">
    <property type="component" value="Unassembled WGS sequence"/>
</dbReference>
<dbReference type="EMBL" id="JARUPT010000412">
    <property type="protein sequence ID" value="KAK0371852.1"/>
    <property type="molecule type" value="Genomic_DNA"/>
</dbReference>
<dbReference type="InterPro" id="IPR008384">
    <property type="entry name" value="ARPC4"/>
</dbReference>
<dbReference type="Gene3D" id="3.30.1460.20">
    <property type="match status" value="1"/>
</dbReference>
<evidence type="ECO:0000313" key="6">
    <source>
        <dbReference type="EMBL" id="KAK0371852.1"/>
    </source>
</evidence>
<organism evidence="6 7">
    <name type="scientific">Colletotrichum limetticola</name>
    <dbReference type="NCBI Taxonomy" id="1209924"/>
    <lineage>
        <taxon>Eukaryota</taxon>
        <taxon>Fungi</taxon>
        <taxon>Dikarya</taxon>
        <taxon>Ascomycota</taxon>
        <taxon>Pezizomycotina</taxon>
        <taxon>Sordariomycetes</taxon>
        <taxon>Hypocreomycetidae</taxon>
        <taxon>Glomerellales</taxon>
        <taxon>Glomerellaceae</taxon>
        <taxon>Colletotrichum</taxon>
        <taxon>Colletotrichum acutatum species complex</taxon>
    </lineage>
</organism>
<accession>A0ABQ9PIK7</accession>
<dbReference type="SUPFAM" id="SSF69645">
    <property type="entry name" value="Arp2/3 complex subunits"/>
    <property type="match status" value="1"/>
</dbReference>
<comment type="caution">
    <text evidence="6">The sequence shown here is derived from an EMBL/GenBank/DDBJ whole genome shotgun (WGS) entry which is preliminary data.</text>
</comment>
<evidence type="ECO:0000256" key="1">
    <source>
        <dbReference type="ARBA" id="ARBA00004245"/>
    </source>
</evidence>
<dbReference type="Pfam" id="PF05856">
    <property type="entry name" value="ARPC4"/>
    <property type="match status" value="1"/>
</dbReference>
<name>A0ABQ9PIK7_9PEZI</name>
<protein>
    <submittedName>
        <fullName evidence="6">ARP2/3 complex 20 kDa subunit</fullName>
    </submittedName>
</protein>
<keyword evidence="3" id="KW-0963">Cytoplasm</keyword>
<reference evidence="6" key="1">
    <citation type="submission" date="2023-04" db="EMBL/GenBank/DDBJ databases">
        <title>Colletotrichum limetticola genome sequence.</title>
        <authorList>
            <person name="Baroncelli R."/>
        </authorList>
    </citation>
    <scope>NUCLEOTIDE SEQUENCE</scope>
    <source>
        <strain evidence="6">KLA-Anderson</strain>
    </source>
</reference>
<evidence type="ECO:0000256" key="5">
    <source>
        <dbReference type="ARBA" id="ARBA00023212"/>
    </source>
</evidence>
<proteinExistence type="inferred from homology"/>